<evidence type="ECO:0000256" key="3">
    <source>
        <dbReference type="ARBA" id="ARBA00022692"/>
    </source>
</evidence>
<evidence type="ECO:0000259" key="8">
    <source>
        <dbReference type="Pfam" id="PF13396"/>
    </source>
</evidence>
<dbReference type="EMBL" id="PVTY01000004">
    <property type="protein sequence ID" value="PRZ17706.1"/>
    <property type="molecule type" value="Genomic_DNA"/>
</dbReference>
<dbReference type="InterPro" id="IPR027379">
    <property type="entry name" value="CLS_N"/>
</dbReference>
<comment type="caution">
    <text evidence="9">The sequence shown here is derived from an EMBL/GenBank/DDBJ whole genome shotgun (WGS) entry which is preliminary data.</text>
</comment>
<feature type="region of interest" description="Disordered" evidence="6">
    <location>
        <begin position="87"/>
        <end position="128"/>
    </location>
</feature>
<comment type="subcellular location">
    <subcellularLocation>
        <location evidence="1">Cell membrane</location>
        <topology evidence="1">Multi-pass membrane protein</topology>
    </subcellularLocation>
</comment>
<protein>
    <submittedName>
        <fullName evidence="9">Phospholipase D-like protein</fullName>
    </submittedName>
</protein>
<sequence length="128" mass="14190">MNPSDYAIATRLLTESNPVWAWGLSVTAVGLLVAALMVLVQDEGKTGRRAAVWGVVIFLLPIIGPAVYLVWETVRYRREHGRPEKGMVEKYAPEEVAQRREDARRAEARAAEARTAGERGEDRDATAD</sequence>
<gene>
    <name evidence="9" type="ORF">BCL67_10454</name>
</gene>
<evidence type="ECO:0000256" key="7">
    <source>
        <dbReference type="SAM" id="Phobius"/>
    </source>
</evidence>
<feature type="domain" description="Cardiolipin synthase N-terminal" evidence="8">
    <location>
        <begin position="31"/>
        <end position="71"/>
    </location>
</feature>
<keyword evidence="5 7" id="KW-0472">Membrane</keyword>
<evidence type="ECO:0000256" key="2">
    <source>
        <dbReference type="ARBA" id="ARBA00022475"/>
    </source>
</evidence>
<accession>A0A2T0YQL0</accession>
<keyword evidence="2" id="KW-1003">Cell membrane</keyword>
<dbReference type="OrthoDB" id="4966393at2"/>
<feature type="transmembrane region" description="Helical" evidence="7">
    <location>
        <begin position="52"/>
        <end position="71"/>
    </location>
</feature>
<keyword evidence="4 7" id="KW-1133">Transmembrane helix</keyword>
<dbReference type="AlphaFoldDB" id="A0A2T0YQL0"/>
<proteinExistence type="predicted"/>
<reference evidence="9 10" key="1">
    <citation type="submission" date="2018-03" db="EMBL/GenBank/DDBJ databases">
        <title>Comparative analysis of microorganisms from saline springs in Andes Mountain Range, Colombia.</title>
        <authorList>
            <person name="Rubin E."/>
        </authorList>
    </citation>
    <scope>NUCLEOTIDE SEQUENCE [LARGE SCALE GENOMIC DNA]</scope>
    <source>
        <strain evidence="9 10">CG 35</strain>
    </source>
</reference>
<dbReference type="Proteomes" id="UP000238217">
    <property type="component" value="Unassembled WGS sequence"/>
</dbReference>
<evidence type="ECO:0000256" key="4">
    <source>
        <dbReference type="ARBA" id="ARBA00022989"/>
    </source>
</evidence>
<dbReference type="RefSeq" id="WP_106122190.1">
    <property type="nucleotide sequence ID" value="NZ_PVTY01000004.1"/>
</dbReference>
<name>A0A2T0YQL0_9MICC</name>
<evidence type="ECO:0000313" key="10">
    <source>
        <dbReference type="Proteomes" id="UP000238217"/>
    </source>
</evidence>
<keyword evidence="10" id="KW-1185">Reference proteome</keyword>
<dbReference type="Pfam" id="PF13396">
    <property type="entry name" value="PLDc_N"/>
    <property type="match status" value="1"/>
</dbReference>
<organism evidence="9 10">
    <name type="scientific">Nesterenkonia sandarakina</name>
    <dbReference type="NCBI Taxonomy" id="272918"/>
    <lineage>
        <taxon>Bacteria</taxon>
        <taxon>Bacillati</taxon>
        <taxon>Actinomycetota</taxon>
        <taxon>Actinomycetes</taxon>
        <taxon>Micrococcales</taxon>
        <taxon>Micrococcaceae</taxon>
        <taxon>Nesterenkonia</taxon>
    </lineage>
</organism>
<keyword evidence="3 7" id="KW-0812">Transmembrane</keyword>
<feature type="transmembrane region" description="Helical" evidence="7">
    <location>
        <begin position="20"/>
        <end position="40"/>
    </location>
</feature>
<evidence type="ECO:0000313" key="9">
    <source>
        <dbReference type="EMBL" id="PRZ17706.1"/>
    </source>
</evidence>
<evidence type="ECO:0000256" key="6">
    <source>
        <dbReference type="SAM" id="MobiDB-lite"/>
    </source>
</evidence>
<evidence type="ECO:0000256" key="5">
    <source>
        <dbReference type="ARBA" id="ARBA00023136"/>
    </source>
</evidence>
<evidence type="ECO:0000256" key="1">
    <source>
        <dbReference type="ARBA" id="ARBA00004651"/>
    </source>
</evidence>
<dbReference type="GO" id="GO:0005886">
    <property type="term" value="C:plasma membrane"/>
    <property type="evidence" value="ECO:0007669"/>
    <property type="project" value="UniProtKB-SubCell"/>
</dbReference>